<sequence length="395" mass="41735">MPSSPRGREIDYLDGNPADVVNRGSELTSLAAAMASSADLLDRLATDGSDMEGDAIDKLRELSEEVYSELRRAANLYQAVGPHISAYGTQLEASQPRIRVIVDELAELWTAYTQAQQAADQAAWSSPSYPTGDDADDPVLRQQAEDEYESDRDAAAASATNARGDWDARAADYDLEYDTWYGAFSSAAAGIREDTSNSIEDSWDDDFRGFLETASAVLAVAGMVLAVLAIVVGGPIIALIGTIVAVAALVVTIAQMAYGDADGWDLAFAVIGVIPFGSIVGKFSGAAGESMSFAQDFARWTGRGSASVSDWAAGMNAFHGMTFVEGAGNFASQLFSGKTVDEWSRVPGTAIGAVDTLVSTSHAQYSLVSDVIGWASGSNAATVGEAFDWNHRLWS</sequence>
<keyword evidence="1" id="KW-0812">Transmembrane</keyword>
<evidence type="ECO:0008006" key="4">
    <source>
        <dbReference type="Google" id="ProtNLM"/>
    </source>
</evidence>
<evidence type="ECO:0000313" key="2">
    <source>
        <dbReference type="EMBL" id="QLD12126.1"/>
    </source>
</evidence>
<dbReference type="Proteomes" id="UP000509638">
    <property type="component" value="Chromosome"/>
</dbReference>
<evidence type="ECO:0000313" key="3">
    <source>
        <dbReference type="Proteomes" id="UP000509638"/>
    </source>
</evidence>
<gene>
    <name evidence="2" type="ORF">HW566_10325</name>
</gene>
<dbReference type="RefSeq" id="WP_178012637.1">
    <property type="nucleotide sequence ID" value="NZ_CP058316.1"/>
</dbReference>
<dbReference type="EMBL" id="CP058316">
    <property type="protein sequence ID" value="QLD12126.1"/>
    <property type="molecule type" value="Genomic_DNA"/>
</dbReference>
<accession>A0A7D5EX54</accession>
<feature type="transmembrane region" description="Helical" evidence="1">
    <location>
        <begin position="266"/>
        <end position="285"/>
    </location>
</feature>
<name>A0A7D5EX54_9MICO</name>
<proteinExistence type="predicted"/>
<organism evidence="2 3">
    <name type="scientific">Microbacterium oleivorans</name>
    <dbReference type="NCBI Taxonomy" id="273677"/>
    <lineage>
        <taxon>Bacteria</taxon>
        <taxon>Bacillati</taxon>
        <taxon>Actinomycetota</taxon>
        <taxon>Actinomycetes</taxon>
        <taxon>Micrococcales</taxon>
        <taxon>Microbacteriaceae</taxon>
        <taxon>Microbacterium</taxon>
    </lineage>
</organism>
<keyword evidence="1" id="KW-0472">Membrane</keyword>
<keyword evidence="1" id="KW-1133">Transmembrane helix</keyword>
<feature type="transmembrane region" description="Helical" evidence="1">
    <location>
        <begin position="210"/>
        <end position="230"/>
    </location>
</feature>
<evidence type="ECO:0000256" key="1">
    <source>
        <dbReference type="SAM" id="Phobius"/>
    </source>
</evidence>
<dbReference type="AlphaFoldDB" id="A0A7D5EX54"/>
<protein>
    <recommendedName>
        <fullName evidence="4">WXG100 family type VII secretion target</fullName>
    </recommendedName>
</protein>
<reference evidence="2 3" key="1">
    <citation type="submission" date="2020-06" db="EMBL/GenBank/DDBJ databases">
        <authorList>
            <person name="Jo H."/>
        </authorList>
    </citation>
    <scope>NUCLEOTIDE SEQUENCE [LARGE SCALE GENOMIC DNA]</scope>
    <source>
        <strain evidence="2 3">I46</strain>
    </source>
</reference>